<dbReference type="PROSITE" id="PS50102">
    <property type="entry name" value="RRM"/>
    <property type="match status" value="1"/>
</dbReference>
<dbReference type="InterPro" id="IPR035979">
    <property type="entry name" value="RBD_domain_sf"/>
</dbReference>
<keyword evidence="2" id="KW-0694">RNA-binding</keyword>
<dbReference type="SMART" id="SM00568">
    <property type="entry name" value="GRAM"/>
    <property type="match status" value="1"/>
</dbReference>
<name>A0A3L6E902_MAIZE</name>
<evidence type="ECO:0000256" key="2">
    <source>
        <dbReference type="PROSITE-ProRule" id="PRU00176"/>
    </source>
</evidence>
<comment type="similarity">
    <text evidence="1">Belongs to the GEM family.</text>
</comment>
<accession>A0A3L6E902</accession>
<comment type="caution">
    <text evidence="4">The sequence shown here is derived from an EMBL/GenBank/DDBJ whole genome shotgun (WGS) entry which is preliminary data.</text>
</comment>
<gene>
    <name evidence="4" type="primary">At5g23350_0</name>
    <name evidence="4" type="ORF">Zm00014a_040257</name>
</gene>
<dbReference type="Pfam" id="PF00076">
    <property type="entry name" value="RRM_1"/>
    <property type="match status" value="1"/>
</dbReference>
<dbReference type="InterPro" id="IPR004182">
    <property type="entry name" value="GRAM"/>
</dbReference>
<dbReference type="GO" id="GO:0003723">
    <property type="term" value="F:RNA binding"/>
    <property type="evidence" value="ECO:0007669"/>
    <property type="project" value="UniProtKB-UniRule"/>
</dbReference>
<organism evidence="4 5">
    <name type="scientific">Zea mays</name>
    <name type="common">Maize</name>
    <dbReference type="NCBI Taxonomy" id="4577"/>
    <lineage>
        <taxon>Eukaryota</taxon>
        <taxon>Viridiplantae</taxon>
        <taxon>Streptophyta</taxon>
        <taxon>Embryophyta</taxon>
        <taxon>Tracheophyta</taxon>
        <taxon>Spermatophyta</taxon>
        <taxon>Magnoliopsida</taxon>
        <taxon>Liliopsida</taxon>
        <taxon>Poales</taxon>
        <taxon>Poaceae</taxon>
        <taxon>PACMAD clade</taxon>
        <taxon>Panicoideae</taxon>
        <taxon>Andropogonodae</taxon>
        <taxon>Andropogoneae</taxon>
        <taxon>Tripsacinae</taxon>
        <taxon>Zea</taxon>
    </lineage>
</organism>
<dbReference type="Proteomes" id="UP000251960">
    <property type="component" value="Chromosome 6"/>
</dbReference>
<dbReference type="Pfam" id="PF02893">
    <property type="entry name" value="GRAM"/>
    <property type="match status" value="1"/>
</dbReference>
<protein>
    <submittedName>
        <fullName evidence="4">GEM-like protein 6</fullName>
    </submittedName>
</protein>
<feature type="domain" description="RRM" evidence="3">
    <location>
        <begin position="221"/>
        <end position="342"/>
    </location>
</feature>
<dbReference type="InterPro" id="IPR037848">
    <property type="entry name" value="GEM-like"/>
</dbReference>
<dbReference type="EMBL" id="NCVQ01000007">
    <property type="protein sequence ID" value="PWZ17048.1"/>
    <property type="molecule type" value="Genomic_DNA"/>
</dbReference>
<evidence type="ECO:0000313" key="4">
    <source>
        <dbReference type="EMBL" id="PWZ17048.1"/>
    </source>
</evidence>
<dbReference type="Gene3D" id="2.30.29.30">
    <property type="entry name" value="Pleckstrin-homology domain (PH domain)/Phosphotyrosine-binding domain (PTB)"/>
    <property type="match status" value="1"/>
</dbReference>
<dbReference type="ExpressionAtlas" id="A0A3L6E902">
    <property type="expression patterns" value="baseline and differential"/>
</dbReference>
<dbReference type="Gene3D" id="3.30.70.330">
    <property type="match status" value="1"/>
</dbReference>
<sequence length="405" mass="45562">MPLGDGAEAADFVLPNELLVALPRDPYEQLDLARRITTLVVSGQVSGLEQEAGRMRAEAAGKDRENAELRERVVLLDTALQETNARLRSPMLTMPDLLQAMETFTQEHVIGIPLTSNHGTKNFRNYKRKLSFGAKVLQAGGIDKVFREYFAVEKDEKLRKAFQCYLSTTAGPIAGMLFISTKKIAFHSDRPLSFTSPKGGSTRVPYKVLIPTERMKSASVRILYFLSVSFFVGTELCCRPDDLRRPFGKFGPVKDIYLAKDYYTREPRGFGFIQYFDPEDASDELGSGMLEIQGARGTTRILSGQRYALIEYEKFEEDHATIKDMDGAELYKQIMSVDWAFSSGPAKRRHTRKWYSLLPFSTISVGKTRQGHHQELIQGPHPGEGTDVFPAPRELLAMCDVQQEV</sequence>
<evidence type="ECO:0000256" key="1">
    <source>
        <dbReference type="ARBA" id="ARBA00009414"/>
    </source>
</evidence>
<dbReference type="InterPro" id="IPR000504">
    <property type="entry name" value="RRM_dom"/>
</dbReference>
<evidence type="ECO:0000313" key="5">
    <source>
        <dbReference type="Proteomes" id="UP000251960"/>
    </source>
</evidence>
<dbReference type="InterPro" id="IPR012677">
    <property type="entry name" value="Nucleotide-bd_a/b_plait_sf"/>
</dbReference>
<dbReference type="SUPFAM" id="SSF54928">
    <property type="entry name" value="RNA-binding domain, RBD"/>
    <property type="match status" value="1"/>
</dbReference>
<dbReference type="PANTHER" id="PTHR31969">
    <property type="entry name" value="GEM-LIKE PROTEIN 2"/>
    <property type="match status" value="1"/>
</dbReference>
<evidence type="ECO:0000259" key="3">
    <source>
        <dbReference type="PROSITE" id="PS50102"/>
    </source>
</evidence>
<dbReference type="InterPro" id="IPR011993">
    <property type="entry name" value="PH-like_dom_sf"/>
</dbReference>
<proteinExistence type="inferred from homology"/>
<dbReference type="AlphaFoldDB" id="A0A3L6E902"/>
<reference evidence="4 5" key="1">
    <citation type="journal article" date="2018" name="Nat. Genet.">
        <title>Extensive intraspecific gene order and gene structural variations between Mo17 and other maize genomes.</title>
        <authorList>
            <person name="Sun S."/>
            <person name="Zhou Y."/>
            <person name="Chen J."/>
            <person name="Shi J."/>
            <person name="Zhao H."/>
            <person name="Zhao H."/>
            <person name="Song W."/>
            <person name="Zhang M."/>
            <person name="Cui Y."/>
            <person name="Dong X."/>
            <person name="Liu H."/>
            <person name="Ma X."/>
            <person name="Jiao Y."/>
            <person name="Wang B."/>
            <person name="Wei X."/>
            <person name="Stein J.C."/>
            <person name="Glaubitz J.C."/>
            <person name="Lu F."/>
            <person name="Yu G."/>
            <person name="Liang C."/>
            <person name="Fengler K."/>
            <person name="Li B."/>
            <person name="Rafalski A."/>
            <person name="Schnable P.S."/>
            <person name="Ware D.H."/>
            <person name="Buckler E.S."/>
            <person name="Lai J."/>
        </authorList>
    </citation>
    <scope>NUCLEOTIDE SEQUENCE [LARGE SCALE GENOMIC DNA]</scope>
    <source>
        <strain evidence="5">cv. Missouri 17</strain>
        <tissue evidence="4">Seedling</tissue>
    </source>
</reference>